<keyword evidence="2" id="KW-1185">Reference proteome</keyword>
<evidence type="ECO:0000313" key="1">
    <source>
        <dbReference type="EMBL" id="MBC3920145.1"/>
    </source>
</evidence>
<organism evidence="1 2">
    <name type="scientific">Undibacterium hunanense</name>
    <dbReference type="NCBI Taxonomy" id="2762292"/>
    <lineage>
        <taxon>Bacteria</taxon>
        <taxon>Pseudomonadati</taxon>
        <taxon>Pseudomonadota</taxon>
        <taxon>Betaproteobacteria</taxon>
        <taxon>Burkholderiales</taxon>
        <taxon>Oxalobacteraceae</taxon>
        <taxon>Undibacterium</taxon>
    </lineage>
</organism>
<accession>A0ABR6ZX56</accession>
<reference evidence="1 2" key="1">
    <citation type="submission" date="2020-08" db="EMBL/GenBank/DDBJ databases">
        <title>Novel species isolated from subtropical streams in China.</title>
        <authorList>
            <person name="Lu H."/>
        </authorList>
    </citation>
    <scope>NUCLEOTIDE SEQUENCE [LARGE SCALE GENOMIC DNA]</scope>
    <source>
        <strain evidence="1 2">CY18W</strain>
    </source>
</reference>
<name>A0ABR6ZX56_9BURK</name>
<dbReference type="EMBL" id="JACOGF010000013">
    <property type="protein sequence ID" value="MBC3920145.1"/>
    <property type="molecule type" value="Genomic_DNA"/>
</dbReference>
<evidence type="ECO:0000313" key="2">
    <source>
        <dbReference type="Proteomes" id="UP000650424"/>
    </source>
</evidence>
<dbReference type="Proteomes" id="UP000650424">
    <property type="component" value="Unassembled WGS sequence"/>
</dbReference>
<proteinExistence type="predicted"/>
<sequence length="188" mass="21903">MRKIFADALKRQLRPMFAERFPDFSPYKPKQTVEEKDKFPLPVATDFFRRIRGHLWEIIGIRRYSKDEWTVEIIWSSNGKFPSSCLTRDYGKQDLEKMIGQSEAHTSTRTIAPAGCPTDWAVWACSVPTTHPDYMVRYVVEYSQPIVEEVAEHRVAEQLKSTADVLDKVVLPFFDEVERRVAEKMNNS</sequence>
<protein>
    <submittedName>
        <fullName evidence="1">Uncharacterized protein</fullName>
    </submittedName>
</protein>
<comment type="caution">
    <text evidence="1">The sequence shown here is derived from an EMBL/GenBank/DDBJ whole genome shotgun (WGS) entry which is preliminary data.</text>
</comment>
<gene>
    <name evidence="1" type="ORF">H8L32_21955</name>
</gene>
<dbReference type="RefSeq" id="WP_186949407.1">
    <property type="nucleotide sequence ID" value="NZ_JACOGF010000013.1"/>
</dbReference>